<keyword evidence="5 8" id="KW-1133">Transmembrane helix</keyword>
<evidence type="ECO:0000256" key="4">
    <source>
        <dbReference type="ARBA" id="ARBA00022692"/>
    </source>
</evidence>
<keyword evidence="6 8" id="KW-0472">Membrane</keyword>
<feature type="transmembrane region" description="Helical" evidence="8">
    <location>
        <begin position="607"/>
        <end position="630"/>
    </location>
</feature>
<dbReference type="InterPro" id="IPR036058">
    <property type="entry name" value="Kazal_dom_sf"/>
</dbReference>
<dbReference type="InterPro" id="IPR036259">
    <property type="entry name" value="MFS_trans_sf"/>
</dbReference>
<feature type="transmembrane region" description="Helical" evidence="8">
    <location>
        <begin position="487"/>
        <end position="505"/>
    </location>
</feature>
<feature type="compositionally biased region" description="Basic and acidic residues" evidence="9">
    <location>
        <begin position="25"/>
        <end position="36"/>
    </location>
</feature>
<evidence type="ECO:0000256" key="1">
    <source>
        <dbReference type="ARBA" id="ARBA00004651"/>
    </source>
</evidence>
<evidence type="ECO:0000256" key="8">
    <source>
        <dbReference type="RuleBase" id="RU362056"/>
    </source>
</evidence>
<feature type="compositionally biased region" description="Polar residues" evidence="9">
    <location>
        <begin position="11"/>
        <end position="20"/>
    </location>
</feature>
<dbReference type="GO" id="GO:0015347">
    <property type="term" value="F:sodium-independent organic anion transmembrane transporter activity"/>
    <property type="evidence" value="ECO:0007669"/>
    <property type="project" value="TreeGrafter"/>
</dbReference>
<dbReference type="GeneID" id="114494739"/>
<dbReference type="Gene3D" id="1.20.1250.20">
    <property type="entry name" value="MFS general substrate transporter like domains"/>
    <property type="match status" value="1"/>
</dbReference>
<sequence length="772" mass="85412">MPEALVKVEPQATQAQSAGSTVPRKAREAMKARETGEIGETGKAGEAGEAGEAKEAREATEARETREGKEARKVKKKSRYIRTLSFSKISFRKKRKKARSPSSVVKNTGEQNENLEKLCSLGWIVIPSCQRFNNIRCFMVFFCILLISQGMVFGFVILSINALETGNRLKTTETMLLSSTYDVSSFLVVLFISYYGGKGNILKWITASSFLVGFGSLLCAFPYTIGENYEPDIETEDICKETKVMKACKRNVSFQSKYVSFFLLGQTVQGIAGMPLYILGMNFIHENVATHSSGIYIGLADASVSVGYALGYAIAAPINENSENSTFDNSVEDSDNDEHWLQTWWIRFVFVSVIAWSTMVPFSRFPEHIQGTAKISSGKHKKLHLLDRKYKDQESEASIKDLFASVWILIKTPIFVCLSLTKASESLFLIGASEVLPKYLENQFMISTHQAVALSGFVFIPAFALGQLLGGLIVSKLHMYCKGNMRFVIVTSAMSLVLVVISIFVHCNPIPFAGINEDYGGTGKLGDLTAPCNSACKCSTFYSPVCGRDNIGYFSPCFAGCTHSKTINDQKTYFNCSCITDGLTNADEEGDFIDARSGNCDTKCHKLPLFIVVMFSTLAFAAFSGTPNTLTILRIVPDKQRCLALGMSFVILRIFGSIPGPIVFKMVGESSCTFWDSGYCGQKEQCWIYNKTKMAYLVLGTCKSYLLKKCREKFNFTSATAEFHLFDGHVGLLCWTEQVKSSHCSGMYSVCDYGYDRASLIQKGSVDPRSPH</sequence>
<evidence type="ECO:0000256" key="5">
    <source>
        <dbReference type="ARBA" id="ARBA00022989"/>
    </source>
</evidence>
<dbReference type="Pfam" id="PF07648">
    <property type="entry name" value="Kazal_2"/>
    <property type="match status" value="1"/>
</dbReference>
<evidence type="ECO:0000313" key="11">
    <source>
        <dbReference type="Proteomes" id="UP000504628"/>
    </source>
</evidence>
<proteinExistence type="inferred from homology"/>
<dbReference type="InParanoid" id="A0A7E6DAH0"/>
<evidence type="ECO:0000313" key="12">
    <source>
        <dbReference type="RefSeq" id="XP_035875966.1"/>
    </source>
</evidence>
<dbReference type="InterPro" id="IPR004156">
    <property type="entry name" value="OATP"/>
</dbReference>
<gene>
    <name evidence="12" type="primary">LOC114494739</name>
</gene>
<dbReference type="SUPFAM" id="SSF103473">
    <property type="entry name" value="MFS general substrate transporter"/>
    <property type="match status" value="1"/>
</dbReference>
<dbReference type="AlphaFoldDB" id="A0A7E6DAH0"/>
<name>A0A7E6DAH0_9CHIR</name>
<feature type="region of interest" description="Disordered" evidence="9">
    <location>
        <begin position="1"/>
        <end position="76"/>
    </location>
</feature>
<feature type="transmembrane region" description="Helical" evidence="8">
    <location>
        <begin position="258"/>
        <end position="278"/>
    </location>
</feature>
<protein>
    <recommendedName>
        <fullName evidence="8">Solute carrier organic anion transporter family member</fullName>
    </recommendedName>
</protein>
<keyword evidence="3" id="KW-1003">Cell membrane</keyword>
<reference evidence="12" key="1">
    <citation type="submission" date="2025-08" db="UniProtKB">
        <authorList>
            <consortium name="RefSeq"/>
        </authorList>
    </citation>
    <scope>IDENTIFICATION</scope>
    <source>
        <tissue evidence="12">Muscle</tissue>
    </source>
</reference>
<dbReference type="PROSITE" id="PS51465">
    <property type="entry name" value="KAZAL_2"/>
    <property type="match status" value="1"/>
</dbReference>
<dbReference type="InterPro" id="IPR002350">
    <property type="entry name" value="Kazal_dom"/>
</dbReference>
<evidence type="ECO:0000256" key="9">
    <source>
        <dbReference type="SAM" id="MobiDB-lite"/>
    </source>
</evidence>
<comment type="similarity">
    <text evidence="2 8">Belongs to the organo anion transporter (TC 2.A.60) family.</text>
</comment>
<dbReference type="PROSITE" id="PS00282">
    <property type="entry name" value="KAZAL_1"/>
    <property type="match status" value="1"/>
</dbReference>
<comment type="caution">
    <text evidence="8">Lacks conserved residue(s) required for the propagation of feature annotation.</text>
</comment>
<dbReference type="RefSeq" id="XP_035875966.1">
    <property type="nucleotide sequence ID" value="XM_036020073.1"/>
</dbReference>
<dbReference type="OrthoDB" id="5062115at2759"/>
<keyword evidence="11" id="KW-1185">Reference proteome</keyword>
<dbReference type="Pfam" id="PF03137">
    <property type="entry name" value="OATP"/>
    <property type="match status" value="1"/>
</dbReference>
<dbReference type="GO" id="GO:0006811">
    <property type="term" value="P:monoatomic ion transport"/>
    <property type="evidence" value="ECO:0007669"/>
    <property type="project" value="UniProtKB-KW"/>
</dbReference>
<evidence type="ECO:0000256" key="2">
    <source>
        <dbReference type="ARBA" id="ARBA00009657"/>
    </source>
</evidence>
<dbReference type="GO" id="GO:0043252">
    <property type="term" value="P:sodium-independent organic anion transport"/>
    <property type="evidence" value="ECO:0007669"/>
    <property type="project" value="TreeGrafter"/>
</dbReference>
<keyword evidence="7" id="KW-1015">Disulfide bond</keyword>
<accession>A0A7E6DAH0</accession>
<feature type="domain" description="Kazal-like" evidence="10">
    <location>
        <begin position="526"/>
        <end position="580"/>
    </location>
</feature>
<dbReference type="PANTHER" id="PTHR11388:SF95">
    <property type="entry name" value="SOLUTE CARRIER ORGANIC ANION TRANSPORTER FAMILY MEMBER 6A1"/>
    <property type="match status" value="1"/>
</dbReference>
<evidence type="ECO:0000259" key="10">
    <source>
        <dbReference type="PROSITE" id="PS51465"/>
    </source>
</evidence>
<evidence type="ECO:0000256" key="7">
    <source>
        <dbReference type="ARBA" id="ARBA00023157"/>
    </source>
</evidence>
<comment type="subcellular location">
    <subcellularLocation>
        <location evidence="1 8">Cell membrane</location>
        <topology evidence="1 8">Multi-pass membrane protein</topology>
    </subcellularLocation>
</comment>
<keyword evidence="8" id="KW-0406">Ion transport</keyword>
<dbReference type="KEGG" id="pdic:114494739"/>
<keyword evidence="8" id="KW-0813">Transport</keyword>
<dbReference type="SUPFAM" id="SSF100895">
    <property type="entry name" value="Kazal-type serine protease inhibitors"/>
    <property type="match status" value="1"/>
</dbReference>
<feature type="transmembrane region" description="Helical" evidence="8">
    <location>
        <begin position="451"/>
        <end position="475"/>
    </location>
</feature>
<dbReference type="NCBIfam" id="TIGR00805">
    <property type="entry name" value="oat"/>
    <property type="match status" value="1"/>
</dbReference>
<dbReference type="GO" id="GO:0016323">
    <property type="term" value="C:basolateral plasma membrane"/>
    <property type="evidence" value="ECO:0007669"/>
    <property type="project" value="TreeGrafter"/>
</dbReference>
<feature type="transmembrane region" description="Helical" evidence="8">
    <location>
        <begin position="201"/>
        <end position="221"/>
    </location>
</feature>
<dbReference type="Proteomes" id="UP000504628">
    <property type="component" value="Chromosome 3"/>
</dbReference>
<feature type="compositionally biased region" description="Basic and acidic residues" evidence="9">
    <location>
        <begin position="51"/>
        <end position="71"/>
    </location>
</feature>
<feature type="transmembrane region" description="Helical" evidence="8">
    <location>
        <begin position="344"/>
        <end position="362"/>
    </location>
</feature>
<keyword evidence="4 8" id="KW-0812">Transmembrane</keyword>
<organism evidence="11 12">
    <name type="scientific">Phyllostomus discolor</name>
    <name type="common">pale spear-nosed bat</name>
    <dbReference type="NCBI Taxonomy" id="89673"/>
    <lineage>
        <taxon>Eukaryota</taxon>
        <taxon>Metazoa</taxon>
        <taxon>Chordata</taxon>
        <taxon>Craniata</taxon>
        <taxon>Vertebrata</taxon>
        <taxon>Euteleostomi</taxon>
        <taxon>Mammalia</taxon>
        <taxon>Eutheria</taxon>
        <taxon>Laurasiatheria</taxon>
        <taxon>Chiroptera</taxon>
        <taxon>Yangochiroptera</taxon>
        <taxon>Phyllostomidae</taxon>
        <taxon>Phyllostominae</taxon>
        <taxon>Phyllostomus</taxon>
    </lineage>
</organism>
<feature type="transmembrane region" description="Helical" evidence="8">
    <location>
        <begin position="138"/>
        <end position="163"/>
    </location>
</feature>
<feature type="transmembrane region" description="Helical" evidence="8">
    <location>
        <begin position="642"/>
        <end position="664"/>
    </location>
</feature>
<dbReference type="PANTHER" id="PTHR11388">
    <property type="entry name" value="ORGANIC ANION TRANSPORTER"/>
    <property type="match status" value="1"/>
</dbReference>
<feature type="transmembrane region" description="Helical" evidence="8">
    <location>
        <begin position="175"/>
        <end position="195"/>
    </location>
</feature>
<evidence type="ECO:0000256" key="3">
    <source>
        <dbReference type="ARBA" id="ARBA00022475"/>
    </source>
</evidence>
<evidence type="ECO:0000256" key="6">
    <source>
        <dbReference type="ARBA" id="ARBA00023136"/>
    </source>
</evidence>
<dbReference type="FunFam" id="1.20.1250.20:FF:000363">
    <property type="entry name" value="Solute carrier organic anion transporter family member"/>
    <property type="match status" value="1"/>
</dbReference>